<evidence type="ECO:0000256" key="6">
    <source>
        <dbReference type="SAM" id="Phobius"/>
    </source>
</evidence>
<feature type="transmembrane region" description="Helical" evidence="6">
    <location>
        <begin position="436"/>
        <end position="455"/>
    </location>
</feature>
<feature type="transmembrane region" description="Helical" evidence="6">
    <location>
        <begin position="20"/>
        <end position="40"/>
    </location>
</feature>
<dbReference type="Pfam" id="PF00939">
    <property type="entry name" value="Na_sulph_symp"/>
    <property type="match status" value="1"/>
</dbReference>
<organism evidence="7 8">
    <name type="scientific">Herbaspirillum lusitanum</name>
    <dbReference type="NCBI Taxonomy" id="213312"/>
    <lineage>
        <taxon>Bacteria</taxon>
        <taxon>Pseudomonadati</taxon>
        <taxon>Pseudomonadota</taxon>
        <taxon>Betaproteobacteria</taxon>
        <taxon>Burkholderiales</taxon>
        <taxon>Oxalobacteraceae</taxon>
        <taxon>Herbaspirillum</taxon>
    </lineage>
</organism>
<feature type="transmembrane region" description="Helical" evidence="6">
    <location>
        <begin position="91"/>
        <end position="114"/>
    </location>
</feature>
<feature type="transmembrane region" description="Helical" evidence="6">
    <location>
        <begin position="475"/>
        <end position="495"/>
    </location>
</feature>
<evidence type="ECO:0000313" key="7">
    <source>
        <dbReference type="EMBL" id="MFL9924500.1"/>
    </source>
</evidence>
<comment type="similarity">
    <text evidence="2">Belongs to the SLC13A/DASS transporter (TC 2.A.47) family. DIT1 subfamily.</text>
</comment>
<protein>
    <submittedName>
        <fullName evidence="7">DASS family sodium-coupled anion symporter</fullName>
    </submittedName>
</protein>
<gene>
    <name evidence="7" type="ORF">PQR62_09500</name>
</gene>
<name>A0ABW9A9G9_9BURK</name>
<evidence type="ECO:0000256" key="2">
    <source>
        <dbReference type="ARBA" id="ARBA00007349"/>
    </source>
</evidence>
<keyword evidence="8" id="KW-1185">Reference proteome</keyword>
<evidence type="ECO:0000256" key="3">
    <source>
        <dbReference type="ARBA" id="ARBA00022692"/>
    </source>
</evidence>
<feature type="transmembrane region" description="Helical" evidence="6">
    <location>
        <begin position="350"/>
        <end position="373"/>
    </location>
</feature>
<feature type="transmembrane region" description="Helical" evidence="6">
    <location>
        <begin position="411"/>
        <end position="429"/>
    </location>
</feature>
<comment type="subcellular location">
    <subcellularLocation>
        <location evidence="1">Membrane</location>
        <topology evidence="1">Multi-pass membrane protein</topology>
    </subcellularLocation>
</comment>
<proteinExistence type="inferred from homology"/>
<dbReference type="PANTHER" id="PTHR42826">
    <property type="entry name" value="DICARBOXYLATE TRANSPORTER 2.1, CHLOROPLASTIC"/>
    <property type="match status" value="1"/>
</dbReference>
<evidence type="ECO:0000256" key="1">
    <source>
        <dbReference type="ARBA" id="ARBA00004141"/>
    </source>
</evidence>
<accession>A0ABW9A9G9</accession>
<feature type="transmembrane region" description="Helical" evidence="6">
    <location>
        <begin position="235"/>
        <end position="260"/>
    </location>
</feature>
<keyword evidence="3 6" id="KW-0812">Transmembrane</keyword>
<dbReference type="InterPro" id="IPR001898">
    <property type="entry name" value="SLC13A/DASS"/>
</dbReference>
<feature type="transmembrane region" description="Helical" evidence="6">
    <location>
        <begin position="385"/>
        <end position="405"/>
    </location>
</feature>
<dbReference type="InterPro" id="IPR030676">
    <property type="entry name" value="CitT-rel"/>
</dbReference>
<dbReference type="EMBL" id="JAQQFM010000004">
    <property type="protein sequence ID" value="MFL9924500.1"/>
    <property type="molecule type" value="Genomic_DNA"/>
</dbReference>
<dbReference type="RefSeq" id="WP_408157210.1">
    <property type="nucleotide sequence ID" value="NZ_JAQQFM010000004.1"/>
</dbReference>
<feature type="transmembrane region" description="Helical" evidence="6">
    <location>
        <begin position="291"/>
        <end position="312"/>
    </location>
</feature>
<keyword evidence="5 6" id="KW-0472">Membrane</keyword>
<dbReference type="Proteomes" id="UP001629246">
    <property type="component" value="Unassembled WGS sequence"/>
</dbReference>
<reference evidence="7 8" key="1">
    <citation type="journal article" date="2024" name="Chem. Sci.">
        <title>Discovery of megapolipeptins by genome mining of a Burkholderiales bacteria collection.</title>
        <authorList>
            <person name="Paulo B.S."/>
            <person name="Recchia M.J.J."/>
            <person name="Lee S."/>
            <person name="Fergusson C.H."/>
            <person name="Romanowski S.B."/>
            <person name="Hernandez A."/>
            <person name="Krull N."/>
            <person name="Liu D.Y."/>
            <person name="Cavanagh H."/>
            <person name="Bos A."/>
            <person name="Gray C.A."/>
            <person name="Murphy B.T."/>
            <person name="Linington R.G."/>
            <person name="Eustaquio A.S."/>
        </authorList>
    </citation>
    <scope>NUCLEOTIDE SEQUENCE [LARGE SCALE GENOMIC DNA]</scope>
    <source>
        <strain evidence="7 8">RL21-008-BIB-A</strain>
    </source>
</reference>
<dbReference type="PIRSF" id="PIRSF002457">
    <property type="entry name" value="DASS"/>
    <property type="match status" value="1"/>
</dbReference>
<evidence type="ECO:0000256" key="5">
    <source>
        <dbReference type="ARBA" id="ARBA00023136"/>
    </source>
</evidence>
<feature type="transmembrane region" description="Helical" evidence="6">
    <location>
        <begin position="46"/>
        <end position="79"/>
    </location>
</feature>
<sequence length="501" mass="53946">MLTYVKRTFRYFNQAVPFKLVPALIATAVLITLLLIPAPAGLTPKAWTLVAIFLTTIVAIILKVMPIGVMAMMAIVIVSLSQVTSSSSKGAIADALSSFSNPLIWLIVVAILISRGLKKTGLGSRIGLIFISLFGKKTVGIGYGLAICELVLAPFTPSNTARGGGIVHPIMKSIANAFESDPAKGTQGKVGTYLALVNYHANPITSAMFLTATAPNPLVVDYVARATHQNLHLTWTAWATCMLLPGLLCLLLMPLVIYLLSPPELKATPNAVEYARAELTRMGPLAPKECVMLGTFAMLLLLWANVPAMLFGPAFTLDPTVVAFVGLFALIITGTIDWDDVLSEKSAWDTLVWFGALVMLAEQLNKTGVIAWFSGGMKDAIVASGMGWPSIAAVLLLVFVFSHYFFASTTAHVSAMLLAFLTVGAQLLPNEYVAPFMLMMTAGSAIMMTLTHYATGTSPIIFGSGYVTMGTWWRVGFVMCVIELLIFSVFGSIWWKILGYW</sequence>
<evidence type="ECO:0000256" key="4">
    <source>
        <dbReference type="ARBA" id="ARBA00022989"/>
    </source>
</evidence>
<dbReference type="NCBIfam" id="TIGR00785">
    <property type="entry name" value="dass"/>
    <property type="match status" value="1"/>
</dbReference>
<feature type="transmembrane region" description="Helical" evidence="6">
    <location>
        <begin position="319"/>
        <end position="338"/>
    </location>
</feature>
<keyword evidence="4 6" id="KW-1133">Transmembrane helix</keyword>
<comment type="caution">
    <text evidence="7">The sequence shown here is derived from an EMBL/GenBank/DDBJ whole genome shotgun (WGS) entry which is preliminary data.</text>
</comment>
<evidence type="ECO:0000313" key="8">
    <source>
        <dbReference type="Proteomes" id="UP001629246"/>
    </source>
</evidence>